<keyword evidence="2" id="KW-1133">Transmembrane helix</keyword>
<dbReference type="Proteomes" id="UP000092600">
    <property type="component" value="Unassembled WGS sequence"/>
</dbReference>
<keyword evidence="2" id="KW-0812">Transmembrane</keyword>
<reference evidence="3 4" key="1">
    <citation type="journal article" date="2016" name="DNA Res.">
        <title>The draft genome of MD-2 pineapple using hybrid error correction of long reads.</title>
        <authorList>
            <person name="Redwan R.M."/>
            <person name="Saidin A."/>
            <person name="Kumar S.V."/>
        </authorList>
    </citation>
    <scope>NUCLEOTIDE SEQUENCE [LARGE SCALE GENOMIC DNA]</scope>
    <source>
        <strain evidence="4">cv. MD2</strain>
        <tissue evidence="3">Leaf</tissue>
    </source>
</reference>
<evidence type="ECO:0000313" key="4">
    <source>
        <dbReference type="Proteomes" id="UP000092600"/>
    </source>
</evidence>
<feature type="transmembrane region" description="Helical" evidence="2">
    <location>
        <begin position="458"/>
        <end position="479"/>
    </location>
</feature>
<dbReference type="PANTHER" id="PTHR35694">
    <property type="entry name" value="DENEDDYLASE"/>
    <property type="match status" value="1"/>
</dbReference>
<gene>
    <name evidence="3" type="ORF">ACMD2_16881</name>
</gene>
<dbReference type="STRING" id="4615.A0A199VTN8"/>
<comment type="caution">
    <text evidence="3">The sequence shown here is derived from an EMBL/GenBank/DDBJ whole genome shotgun (WGS) entry which is preliminary data.</text>
</comment>
<evidence type="ECO:0000256" key="1">
    <source>
        <dbReference type="SAM" id="MobiDB-lite"/>
    </source>
</evidence>
<protein>
    <submittedName>
        <fullName evidence="3">Uncharacterized protein</fullName>
    </submittedName>
</protein>
<keyword evidence="2" id="KW-0472">Membrane</keyword>
<name>A0A199VTN8_ANACO</name>
<feature type="compositionally biased region" description="Polar residues" evidence="1">
    <location>
        <begin position="570"/>
        <end position="579"/>
    </location>
</feature>
<evidence type="ECO:0000256" key="2">
    <source>
        <dbReference type="SAM" id="Phobius"/>
    </source>
</evidence>
<proteinExistence type="predicted"/>
<feature type="region of interest" description="Disordered" evidence="1">
    <location>
        <begin position="567"/>
        <end position="593"/>
    </location>
</feature>
<organism evidence="3 4">
    <name type="scientific">Ananas comosus</name>
    <name type="common">Pineapple</name>
    <name type="synonym">Ananas ananas</name>
    <dbReference type="NCBI Taxonomy" id="4615"/>
    <lineage>
        <taxon>Eukaryota</taxon>
        <taxon>Viridiplantae</taxon>
        <taxon>Streptophyta</taxon>
        <taxon>Embryophyta</taxon>
        <taxon>Tracheophyta</taxon>
        <taxon>Spermatophyta</taxon>
        <taxon>Magnoliopsida</taxon>
        <taxon>Liliopsida</taxon>
        <taxon>Poales</taxon>
        <taxon>Bromeliaceae</taxon>
        <taxon>Bromelioideae</taxon>
        <taxon>Ananas</taxon>
    </lineage>
</organism>
<evidence type="ECO:0000313" key="3">
    <source>
        <dbReference type="EMBL" id="OAY80587.1"/>
    </source>
</evidence>
<dbReference type="EMBL" id="LSRQ01000840">
    <property type="protein sequence ID" value="OAY80587.1"/>
    <property type="molecule type" value="Genomic_DNA"/>
</dbReference>
<dbReference type="AlphaFoldDB" id="A0A199VTN8"/>
<sequence>MPPSSPLLLRSPTPPLLLLLPRHFLFSPLPTSSSSSSSSSTLSLRTLLPHPLLSPLRPLRRRRRRSCSAAAADQDLLQALVGASDAAGDEPRSHLPALRSYEGDLASLTLTGAVAHDQALTAAAADGGAAAEEHLSSGADAMIVETVFPGSPDERSTVSTRLVGFCFDRVSNVIRVLSQFLPAKKVREKAKKLRRTLAADVLSGSSTNPMAKNILAMTFRQVVMERLWSFRLSIFSPGTERDMEDLAKPREVITDFVLSSSDERVLSALAEAVCSCAVASNEKNYLGSAGGLFSNNTFGWLQKPQRNCSLDSSVCVYRIPEGEVVKSAMKQLERFNLVKGDSSCRERILKHRWWPPPYYKRLEKMGGSGFVAWTNEFIPAYRLQIDANVCKEMKLEGWQELTQNRWEALLTHSQMMELGNILDMYYEDQFTLPEKQLSCGLISDPSNIAKKNSSLKTLFAAVAVGCVAVFVGIAAQLYWPHVLRVKKASEANNYVLPSETYCCDLQTLDAAELETSCIYVVKTIKDALGWPGDIMFDANIGAWIGMLPSYLRSLDLDSRGENRAHVDLPNSISSHSGTNKLDAPDSISSHSETNNLDAHAIGQDIASFQVVLSGDGKIVGFQPTSRVAVNQWASNPLAEILYGGRKLSPGILEPNLHILCPSKVILIELLVSTNTESPFALARPIYQPH</sequence>
<dbReference type="PANTHER" id="PTHR35694:SF1">
    <property type="entry name" value="DENEDDYLASE"/>
    <property type="match status" value="1"/>
</dbReference>
<accession>A0A199VTN8</accession>